<proteinExistence type="predicted"/>
<gene>
    <name evidence="1" type="ORF">10S14_66</name>
</gene>
<protein>
    <submittedName>
        <fullName evidence="1">Uncharacterized protein</fullName>
    </submittedName>
</protein>
<accession>A0A2H4JAQ2</accession>
<dbReference type="EMBL" id="MF417889">
    <property type="protein sequence ID" value="ASN69388.1"/>
    <property type="molecule type" value="Genomic_DNA"/>
</dbReference>
<reference evidence="1" key="1">
    <citation type="submission" date="2017-06" db="EMBL/GenBank/DDBJ databases">
        <title>Novel phages from South African skin metaviromes.</title>
        <authorList>
            <person name="van Zyl L.J."/>
            <person name="Abrahams Y."/>
            <person name="Stander E.A."/>
            <person name="Kirby B.M."/>
            <person name="Clavaud C."/>
            <person name="Farcet C."/>
            <person name="Breton L."/>
            <person name="Trindade M.I."/>
        </authorList>
    </citation>
    <scope>NUCLEOTIDE SEQUENCE</scope>
</reference>
<organism evidence="1">
    <name type="scientific">uncultured Caudovirales phage</name>
    <dbReference type="NCBI Taxonomy" id="2100421"/>
    <lineage>
        <taxon>Viruses</taxon>
        <taxon>Duplodnaviria</taxon>
        <taxon>Heunggongvirae</taxon>
        <taxon>Uroviricota</taxon>
        <taxon>Caudoviricetes</taxon>
        <taxon>Peduoviridae</taxon>
        <taxon>Maltschvirus</taxon>
        <taxon>Maltschvirus maltsch</taxon>
    </lineage>
</organism>
<evidence type="ECO:0000313" key="1">
    <source>
        <dbReference type="EMBL" id="ASN69388.1"/>
    </source>
</evidence>
<sequence>MEDYYIRNFKRIHKLVSNARSYIQDKLEHAKFDDADINFIKQLEAEYYALEVIWVNMNEVETNRPRLEKNS</sequence>
<name>A0A2H4JAQ2_9CAUD</name>